<feature type="transmembrane region" description="Helical" evidence="8">
    <location>
        <begin position="395"/>
        <end position="413"/>
    </location>
</feature>
<evidence type="ECO:0000256" key="4">
    <source>
        <dbReference type="ARBA" id="ARBA00022970"/>
    </source>
</evidence>
<dbReference type="Pfam" id="PF01490">
    <property type="entry name" value="Aa_trans"/>
    <property type="match status" value="1"/>
</dbReference>
<reference evidence="11 12" key="1">
    <citation type="journal article" date="2018" name="Plant J.">
        <title>Genome sequences of Chlorella sorokiniana UTEX 1602 and Micractinium conductrix SAG 241.80: implications to maltose excretion by a green alga.</title>
        <authorList>
            <person name="Arriola M.B."/>
            <person name="Velmurugan N."/>
            <person name="Zhang Y."/>
            <person name="Plunkett M.H."/>
            <person name="Hondzo H."/>
            <person name="Barney B.M."/>
        </authorList>
    </citation>
    <scope>NUCLEOTIDE SEQUENCE [LARGE SCALE GENOMIC DNA]</scope>
    <source>
        <strain evidence="11">1602</strain>
        <strain evidence="12">UTEX 1602</strain>
    </source>
</reference>
<dbReference type="EMBL" id="LHPG02000018">
    <property type="protein sequence ID" value="PRW32855.1"/>
    <property type="molecule type" value="Genomic_DNA"/>
</dbReference>
<feature type="compositionally biased region" description="Low complexity" evidence="7">
    <location>
        <begin position="233"/>
        <end position="243"/>
    </location>
</feature>
<gene>
    <name evidence="11" type="ORF">C2E21_7973</name>
</gene>
<reference evidence="11" key="2">
    <citation type="submission" date="2018-02" db="EMBL/GenBank/DDBJ databases">
        <authorList>
            <person name="Cohen D.B."/>
            <person name="Kent A.D."/>
        </authorList>
    </citation>
    <scope>NUCLEOTIDE SEQUENCE</scope>
    <source>
        <strain evidence="11">1602</strain>
    </source>
</reference>
<comment type="subcellular location">
    <subcellularLocation>
        <location evidence="1">Membrane</location>
    </subcellularLocation>
</comment>
<feature type="transmembrane region" description="Helical" evidence="8">
    <location>
        <begin position="419"/>
        <end position="437"/>
    </location>
</feature>
<evidence type="ECO:0000256" key="8">
    <source>
        <dbReference type="SAM" id="Phobius"/>
    </source>
</evidence>
<organism evidence="11 12">
    <name type="scientific">Chlorella sorokiniana</name>
    <name type="common">Freshwater green alga</name>
    <dbReference type="NCBI Taxonomy" id="3076"/>
    <lineage>
        <taxon>Eukaryota</taxon>
        <taxon>Viridiplantae</taxon>
        <taxon>Chlorophyta</taxon>
        <taxon>core chlorophytes</taxon>
        <taxon>Trebouxiophyceae</taxon>
        <taxon>Chlorellales</taxon>
        <taxon>Chlorellaceae</taxon>
        <taxon>Chlorella clade</taxon>
        <taxon>Chlorella</taxon>
    </lineage>
</organism>
<feature type="region of interest" description="Disordered" evidence="7">
    <location>
        <begin position="212"/>
        <end position="243"/>
    </location>
</feature>
<protein>
    <submittedName>
        <fullName evidence="10">Amino acid permease 2 isoform A</fullName>
    </submittedName>
    <submittedName>
        <fullName evidence="11">Amino acid permease 2 isoform B</fullName>
    </submittedName>
</protein>
<evidence type="ECO:0000256" key="2">
    <source>
        <dbReference type="ARBA" id="ARBA00022448"/>
    </source>
</evidence>
<feature type="transmembrane region" description="Helical" evidence="8">
    <location>
        <begin position="449"/>
        <end position="470"/>
    </location>
</feature>
<accession>A0A2P6TFH1</accession>
<keyword evidence="4" id="KW-0029">Amino-acid transport</keyword>
<keyword evidence="12" id="KW-1185">Reference proteome</keyword>
<evidence type="ECO:0000313" key="12">
    <source>
        <dbReference type="Proteomes" id="UP000239899"/>
    </source>
</evidence>
<evidence type="ECO:0000313" key="11">
    <source>
        <dbReference type="EMBL" id="PRW32856.1"/>
    </source>
</evidence>
<dbReference type="GO" id="GO:0016020">
    <property type="term" value="C:membrane"/>
    <property type="evidence" value="ECO:0007669"/>
    <property type="project" value="UniProtKB-SubCell"/>
</dbReference>
<feature type="domain" description="Amino acid transporter transmembrane" evidence="9">
    <location>
        <begin position="4"/>
        <end position="469"/>
    </location>
</feature>
<proteinExistence type="predicted"/>
<dbReference type="InterPro" id="IPR013057">
    <property type="entry name" value="AA_transpt_TM"/>
</dbReference>
<evidence type="ECO:0000256" key="7">
    <source>
        <dbReference type="SAM" id="MobiDB-lite"/>
    </source>
</evidence>
<keyword evidence="6 8" id="KW-0472">Membrane</keyword>
<dbReference type="Proteomes" id="UP000239899">
    <property type="component" value="Unassembled WGS sequence"/>
</dbReference>
<evidence type="ECO:0000256" key="6">
    <source>
        <dbReference type="ARBA" id="ARBA00023136"/>
    </source>
</evidence>
<dbReference type="OrthoDB" id="655540at2759"/>
<comment type="caution">
    <text evidence="11">The sequence shown here is derived from an EMBL/GenBank/DDBJ whole genome shotgun (WGS) entry which is preliminary data.</text>
</comment>
<sequence length="480" mass="51403">MQTIARYFGSKPNKEWQLVLLMGAIELFFSQLPSLEDIWWVSALGTASSLLYVFIALILGLIYSGNHLGTVGGRAGSSASQKIFGIFSSLGNIAFAFGFAQVLLEIQDTLRQPPDARMTMRKASIIAVTGAFGFYFATSVACYSALGNDVAGEVLDGFDQAPNWVLVVANFAIVIHMIMAWQVWAQPVFSTVESHLKAYRIKKQLAAAGVAAPPASADKPGDGGKPLGAPAISHKSPSGHKPSPFDVHHVHHEVHHLPAVAEADVEDGSLDELAHAPSGLSSLRSRAVSVRASGTMSVVNSAPIPDLLPPGWKRPQHGSHGSLHGLATEGTAEHVQHSGHSAASMLSHLARLSAALGSRDAMYHLETGAANEHVPANTDHYYLPFWQRLLLRSSYVLLCTIVACVVPFFNAIVGLVGAVTYWPLSVGFPFMMYAIVVKPPRRIILLMKAIAAVMLVVALLAIVGSAQNIIVSWSSYTFFS</sequence>
<name>A0A2P6TFH1_CHLSO</name>
<feature type="transmembrane region" description="Helical" evidence="8">
    <location>
        <begin position="39"/>
        <end position="63"/>
    </location>
</feature>
<keyword evidence="2" id="KW-0813">Transport</keyword>
<keyword evidence="3 8" id="KW-0812">Transmembrane</keyword>
<evidence type="ECO:0000313" key="10">
    <source>
        <dbReference type="EMBL" id="PRW32855.1"/>
    </source>
</evidence>
<evidence type="ECO:0000256" key="5">
    <source>
        <dbReference type="ARBA" id="ARBA00022989"/>
    </source>
</evidence>
<evidence type="ECO:0000256" key="3">
    <source>
        <dbReference type="ARBA" id="ARBA00022692"/>
    </source>
</evidence>
<feature type="transmembrane region" description="Helical" evidence="8">
    <location>
        <begin position="166"/>
        <end position="184"/>
    </location>
</feature>
<dbReference type="EMBL" id="LHPG02000018">
    <property type="protein sequence ID" value="PRW32856.1"/>
    <property type="molecule type" value="Genomic_DNA"/>
</dbReference>
<feature type="transmembrane region" description="Helical" evidence="8">
    <location>
        <begin position="125"/>
        <end position="146"/>
    </location>
</feature>
<keyword evidence="5 8" id="KW-1133">Transmembrane helix</keyword>
<evidence type="ECO:0000259" key="9">
    <source>
        <dbReference type="Pfam" id="PF01490"/>
    </source>
</evidence>
<feature type="transmembrane region" description="Helical" evidence="8">
    <location>
        <begin position="83"/>
        <end position="104"/>
    </location>
</feature>
<dbReference type="GO" id="GO:0006865">
    <property type="term" value="P:amino acid transport"/>
    <property type="evidence" value="ECO:0007669"/>
    <property type="project" value="UniProtKB-KW"/>
</dbReference>
<dbReference type="PANTHER" id="PTHR48017">
    <property type="entry name" value="OS05G0424000 PROTEIN-RELATED"/>
    <property type="match status" value="1"/>
</dbReference>
<dbReference type="AlphaFoldDB" id="A0A2P6TFH1"/>
<evidence type="ECO:0000256" key="1">
    <source>
        <dbReference type="ARBA" id="ARBA00004370"/>
    </source>
</evidence>